<keyword evidence="2" id="KW-1185">Reference proteome</keyword>
<sequence length="118" mass="13356">MRDDAVDYPHAITQLQSSDPPLAAKLQHCWTQLRSVNARHIWRIQQIMQLPGYSGPKNPGSRVGRIDIVCASPYEAVPHEQDREEGDGDDVELEQQLEDVQAYIEGLDHHRVDSESAE</sequence>
<dbReference type="AlphaFoldDB" id="A0A0D0ANS9"/>
<dbReference type="InParanoid" id="A0A0D0ANS9"/>
<dbReference type="OrthoDB" id="2687674at2759"/>
<reference evidence="1 2" key="1">
    <citation type="submission" date="2014-04" db="EMBL/GenBank/DDBJ databases">
        <authorList>
            <consortium name="DOE Joint Genome Institute"/>
            <person name="Kuo A."/>
            <person name="Ruytinx J."/>
            <person name="Rineau F."/>
            <person name="Colpaert J."/>
            <person name="Kohler A."/>
            <person name="Nagy L.G."/>
            <person name="Floudas D."/>
            <person name="Copeland A."/>
            <person name="Barry K.W."/>
            <person name="Cichocki N."/>
            <person name="Veneault-Fourrey C."/>
            <person name="LaButti K."/>
            <person name="Lindquist E.A."/>
            <person name="Lipzen A."/>
            <person name="Lundell T."/>
            <person name="Morin E."/>
            <person name="Murat C."/>
            <person name="Sun H."/>
            <person name="Tunlid A."/>
            <person name="Henrissat B."/>
            <person name="Grigoriev I.V."/>
            <person name="Hibbett D.S."/>
            <person name="Martin F."/>
            <person name="Nordberg H.P."/>
            <person name="Cantor M.N."/>
            <person name="Hua S.X."/>
        </authorList>
    </citation>
    <scope>NUCLEOTIDE SEQUENCE [LARGE SCALE GENOMIC DNA]</scope>
    <source>
        <strain evidence="1 2">UH-Slu-Lm8-n1</strain>
    </source>
</reference>
<dbReference type="EMBL" id="KN835894">
    <property type="protein sequence ID" value="KIK33658.1"/>
    <property type="molecule type" value="Genomic_DNA"/>
</dbReference>
<dbReference type="Proteomes" id="UP000054485">
    <property type="component" value="Unassembled WGS sequence"/>
</dbReference>
<reference evidence="2" key="2">
    <citation type="submission" date="2015-01" db="EMBL/GenBank/DDBJ databases">
        <title>Evolutionary Origins and Diversification of the Mycorrhizal Mutualists.</title>
        <authorList>
            <consortium name="DOE Joint Genome Institute"/>
            <consortium name="Mycorrhizal Genomics Consortium"/>
            <person name="Kohler A."/>
            <person name="Kuo A."/>
            <person name="Nagy L.G."/>
            <person name="Floudas D."/>
            <person name="Copeland A."/>
            <person name="Barry K.W."/>
            <person name="Cichocki N."/>
            <person name="Veneault-Fourrey C."/>
            <person name="LaButti K."/>
            <person name="Lindquist E.A."/>
            <person name="Lipzen A."/>
            <person name="Lundell T."/>
            <person name="Morin E."/>
            <person name="Murat C."/>
            <person name="Riley R."/>
            <person name="Ohm R."/>
            <person name="Sun H."/>
            <person name="Tunlid A."/>
            <person name="Henrissat B."/>
            <person name="Grigoriev I.V."/>
            <person name="Hibbett D.S."/>
            <person name="Martin F."/>
        </authorList>
    </citation>
    <scope>NUCLEOTIDE SEQUENCE [LARGE SCALE GENOMIC DNA]</scope>
    <source>
        <strain evidence="2">UH-Slu-Lm8-n1</strain>
    </source>
</reference>
<organism evidence="1 2">
    <name type="scientific">Suillus luteus UH-Slu-Lm8-n1</name>
    <dbReference type="NCBI Taxonomy" id="930992"/>
    <lineage>
        <taxon>Eukaryota</taxon>
        <taxon>Fungi</taxon>
        <taxon>Dikarya</taxon>
        <taxon>Basidiomycota</taxon>
        <taxon>Agaricomycotina</taxon>
        <taxon>Agaricomycetes</taxon>
        <taxon>Agaricomycetidae</taxon>
        <taxon>Boletales</taxon>
        <taxon>Suillineae</taxon>
        <taxon>Suillaceae</taxon>
        <taxon>Suillus</taxon>
    </lineage>
</organism>
<protein>
    <submittedName>
        <fullName evidence="1">Uncharacterized protein</fullName>
    </submittedName>
</protein>
<dbReference type="HOGENOM" id="CLU_2074694_0_0_1"/>
<gene>
    <name evidence="1" type="ORF">CY34DRAFT_18233</name>
</gene>
<accession>A0A0D0ANS9</accession>
<evidence type="ECO:0000313" key="2">
    <source>
        <dbReference type="Proteomes" id="UP000054485"/>
    </source>
</evidence>
<name>A0A0D0ANS9_9AGAM</name>
<evidence type="ECO:0000313" key="1">
    <source>
        <dbReference type="EMBL" id="KIK33658.1"/>
    </source>
</evidence>
<proteinExistence type="predicted"/>